<sequence length="275" mass="29960">MNKHDIANTGADMAGGLVGAGIGLAVAGPPGAYAGAAIGPMLANGIKDVLARVLSPRERKRVDLAAAHIEAGMRKKLEARIRLRQDDFFDGADRPSNADEILEGVLLKCQIQYQERKVKLIANIAVNTAFDESISIETANQALNTAERLTYQELCLLAYFGRKEEFASFPIMVEGFYGYPPEVFHLNSWNAIQSAWDLFQSNMIKSSTSSTPGALTVLGPGMMVLTERGTSLFNLLELQSVPSEDVLTAIEPLFYRDEMGVNEMGKRNGVYVGKQ</sequence>
<name>A0ABT9B5W8_9BACT</name>
<dbReference type="RefSeq" id="WP_305004976.1">
    <property type="nucleotide sequence ID" value="NZ_JAUQSY010000002.1"/>
</dbReference>
<dbReference type="Proteomes" id="UP001176429">
    <property type="component" value="Unassembled WGS sequence"/>
</dbReference>
<proteinExistence type="predicted"/>
<protein>
    <recommendedName>
        <fullName evidence="3">YtxH domain-containing protein</fullName>
    </recommendedName>
</protein>
<evidence type="ECO:0000313" key="1">
    <source>
        <dbReference type="EMBL" id="MDO7873660.1"/>
    </source>
</evidence>
<dbReference type="EMBL" id="JAUQSY010000002">
    <property type="protein sequence ID" value="MDO7873660.1"/>
    <property type="molecule type" value="Genomic_DNA"/>
</dbReference>
<gene>
    <name evidence="1" type="ORF">Q5H93_02865</name>
</gene>
<evidence type="ECO:0008006" key="3">
    <source>
        <dbReference type="Google" id="ProtNLM"/>
    </source>
</evidence>
<comment type="caution">
    <text evidence="1">The sequence shown here is derived from an EMBL/GenBank/DDBJ whole genome shotgun (WGS) entry which is preliminary data.</text>
</comment>
<keyword evidence="2" id="KW-1185">Reference proteome</keyword>
<evidence type="ECO:0000313" key="2">
    <source>
        <dbReference type="Proteomes" id="UP001176429"/>
    </source>
</evidence>
<reference evidence="1" key="1">
    <citation type="submission" date="2023-07" db="EMBL/GenBank/DDBJ databases">
        <authorList>
            <person name="Kim M.K."/>
        </authorList>
    </citation>
    <scope>NUCLEOTIDE SEQUENCE</scope>
    <source>
        <strain evidence="1">ASUV-10-1</strain>
    </source>
</reference>
<accession>A0ABT9B5W8</accession>
<organism evidence="1 2">
    <name type="scientific">Hymenobacter aranciens</name>
    <dbReference type="NCBI Taxonomy" id="3063996"/>
    <lineage>
        <taxon>Bacteria</taxon>
        <taxon>Pseudomonadati</taxon>
        <taxon>Bacteroidota</taxon>
        <taxon>Cytophagia</taxon>
        <taxon>Cytophagales</taxon>
        <taxon>Hymenobacteraceae</taxon>
        <taxon>Hymenobacter</taxon>
    </lineage>
</organism>